<reference evidence="1 2" key="1">
    <citation type="journal article" date="2016" name="Nat. Commun.">
        <title>Thousands of microbial genomes shed light on interconnected biogeochemical processes in an aquifer system.</title>
        <authorList>
            <person name="Anantharaman K."/>
            <person name="Brown C.T."/>
            <person name="Hug L.A."/>
            <person name="Sharon I."/>
            <person name="Castelle C.J."/>
            <person name="Probst A.J."/>
            <person name="Thomas B.C."/>
            <person name="Singh A."/>
            <person name="Wilkins M.J."/>
            <person name="Karaoz U."/>
            <person name="Brodie E.L."/>
            <person name="Williams K.H."/>
            <person name="Hubbard S.S."/>
            <person name="Banfield J.F."/>
        </authorList>
    </citation>
    <scope>NUCLEOTIDE SEQUENCE [LARGE SCALE GENOMIC DNA]</scope>
</reference>
<sequence>MKTRKESSLDKFSRTMDMHHWVGEEECPVCKYDKKGTTHPMTCNDCGIRRTACAEQSCYHYWIYDWPDGTQELIPPCGNKQPDPKVAMFGIVRICAHCNHCLETDYEGGTGTCHYLAMELARKPPSKQPSNPNYRRALELIAERTILHKNAGTKEYKVVIRKL</sequence>
<comment type="caution">
    <text evidence="1">The sequence shown here is derived from an EMBL/GenBank/DDBJ whole genome shotgun (WGS) entry which is preliminary data.</text>
</comment>
<accession>A0A1F6LJ81</accession>
<organism evidence="1 2">
    <name type="scientific">Candidatus Magasanikbacteria bacterium RIFCSPHIGHO2_01_FULL_33_34</name>
    <dbReference type="NCBI Taxonomy" id="1798671"/>
    <lineage>
        <taxon>Bacteria</taxon>
        <taxon>Candidatus Magasanikiibacteriota</taxon>
    </lineage>
</organism>
<protein>
    <submittedName>
        <fullName evidence="1">Uncharacterized protein</fullName>
    </submittedName>
</protein>
<evidence type="ECO:0000313" key="1">
    <source>
        <dbReference type="EMBL" id="OGH59460.1"/>
    </source>
</evidence>
<proteinExistence type="predicted"/>
<name>A0A1F6LJ81_9BACT</name>
<dbReference type="AlphaFoldDB" id="A0A1F6LJ81"/>
<evidence type="ECO:0000313" key="2">
    <source>
        <dbReference type="Proteomes" id="UP000177067"/>
    </source>
</evidence>
<dbReference type="EMBL" id="MFPS01000007">
    <property type="protein sequence ID" value="OGH59460.1"/>
    <property type="molecule type" value="Genomic_DNA"/>
</dbReference>
<dbReference type="Proteomes" id="UP000177067">
    <property type="component" value="Unassembled WGS sequence"/>
</dbReference>
<gene>
    <name evidence="1" type="ORF">A2725_01380</name>
</gene>